<reference evidence="8 9" key="1">
    <citation type="journal article" date="2021" name="Microbiol. Spectr.">
        <title>A Single Bacterium Capable of Oxidation and Reduction of Iron at Circumneutral pH.</title>
        <authorList>
            <person name="Kato S."/>
            <person name="Ohkuma M."/>
        </authorList>
    </citation>
    <scope>NUCLEOTIDE SEQUENCE [LARGE SCALE GENOMIC DNA]</scope>
    <source>
        <strain evidence="8 9">MIZ03</strain>
    </source>
</reference>
<dbReference type="InterPro" id="IPR036388">
    <property type="entry name" value="WH-like_DNA-bd_sf"/>
</dbReference>
<dbReference type="PANTHER" id="PTHR48111">
    <property type="entry name" value="REGULATOR OF RPOS"/>
    <property type="match status" value="1"/>
</dbReference>
<feature type="domain" description="Response regulatory" evidence="6">
    <location>
        <begin position="2"/>
        <end position="116"/>
    </location>
</feature>
<dbReference type="PROSITE" id="PS51755">
    <property type="entry name" value="OMPR_PHOB"/>
    <property type="match status" value="1"/>
</dbReference>
<dbReference type="Proteomes" id="UP000824366">
    <property type="component" value="Chromosome"/>
</dbReference>
<dbReference type="Gene3D" id="6.10.250.690">
    <property type="match status" value="1"/>
</dbReference>
<dbReference type="InterPro" id="IPR001789">
    <property type="entry name" value="Sig_transdc_resp-reg_receiver"/>
</dbReference>
<dbReference type="SUPFAM" id="SSF46894">
    <property type="entry name" value="C-terminal effector domain of the bipartite response regulators"/>
    <property type="match status" value="1"/>
</dbReference>
<keyword evidence="1" id="KW-0805">Transcription regulation</keyword>
<dbReference type="SMART" id="SM00862">
    <property type="entry name" value="Trans_reg_C"/>
    <property type="match status" value="1"/>
</dbReference>
<dbReference type="InterPro" id="IPR016032">
    <property type="entry name" value="Sig_transdc_resp-reg_C-effctor"/>
</dbReference>
<evidence type="ECO:0000256" key="4">
    <source>
        <dbReference type="PROSITE-ProRule" id="PRU00169"/>
    </source>
</evidence>
<proteinExistence type="predicted"/>
<name>A0ABN6DAT7_9BURK</name>
<keyword evidence="3" id="KW-0804">Transcription</keyword>
<organism evidence="8 9">
    <name type="scientific">Rhodoferax lithotrophicus</name>
    <dbReference type="NCBI Taxonomy" id="2798804"/>
    <lineage>
        <taxon>Bacteria</taxon>
        <taxon>Pseudomonadati</taxon>
        <taxon>Pseudomonadota</taxon>
        <taxon>Betaproteobacteria</taxon>
        <taxon>Burkholderiales</taxon>
        <taxon>Comamonadaceae</taxon>
        <taxon>Rhodoferax</taxon>
    </lineage>
</organism>
<sequence>MKLLIVEDDPMMGAGLQAALSEAGFVTHWVTDGAAALNLLATESFRAMVLDITLPELDGLSLLKQLRAQDSKLPVLMLTARDTTRDKVMCFDAGADDFLVKTTDMEELIARLRALIRRSGFVGRVKVGNLMLDADTQTVTQDDKWLALSNREFELLQLLMENAGQVVARSRMEQSLFGLNRAGESNVLEVHIHNLRQKLGDTKLKTVRGVGYALVNE</sequence>
<evidence type="ECO:0000313" key="9">
    <source>
        <dbReference type="Proteomes" id="UP000824366"/>
    </source>
</evidence>
<dbReference type="Gene3D" id="3.40.50.2300">
    <property type="match status" value="1"/>
</dbReference>
<evidence type="ECO:0000256" key="1">
    <source>
        <dbReference type="ARBA" id="ARBA00023015"/>
    </source>
</evidence>
<protein>
    <submittedName>
        <fullName evidence="8">Swarming motility regulation protein RssB</fullName>
    </submittedName>
</protein>
<dbReference type="EMBL" id="AP024238">
    <property type="protein sequence ID" value="BCO29122.1"/>
    <property type="molecule type" value="Genomic_DNA"/>
</dbReference>
<evidence type="ECO:0000256" key="3">
    <source>
        <dbReference type="ARBA" id="ARBA00023163"/>
    </source>
</evidence>
<dbReference type="PROSITE" id="PS50110">
    <property type="entry name" value="RESPONSE_REGULATORY"/>
    <property type="match status" value="1"/>
</dbReference>
<dbReference type="InterPro" id="IPR039420">
    <property type="entry name" value="WalR-like"/>
</dbReference>
<dbReference type="InterPro" id="IPR011006">
    <property type="entry name" value="CheY-like_superfamily"/>
</dbReference>
<keyword evidence="9" id="KW-1185">Reference proteome</keyword>
<evidence type="ECO:0000256" key="5">
    <source>
        <dbReference type="PROSITE-ProRule" id="PRU01091"/>
    </source>
</evidence>
<gene>
    <name evidence="8" type="ORF">MIZ03_4034</name>
</gene>
<feature type="modified residue" description="4-aspartylphosphate" evidence="4">
    <location>
        <position position="51"/>
    </location>
</feature>
<dbReference type="PANTHER" id="PTHR48111:SF67">
    <property type="entry name" value="TRANSCRIPTIONAL REGULATORY PROTEIN TCTD"/>
    <property type="match status" value="1"/>
</dbReference>
<evidence type="ECO:0000313" key="8">
    <source>
        <dbReference type="EMBL" id="BCO29122.1"/>
    </source>
</evidence>
<feature type="DNA-binding region" description="OmpR/PhoB-type" evidence="5">
    <location>
        <begin position="122"/>
        <end position="216"/>
    </location>
</feature>
<evidence type="ECO:0000259" key="7">
    <source>
        <dbReference type="PROSITE" id="PS51755"/>
    </source>
</evidence>
<dbReference type="SMART" id="SM00448">
    <property type="entry name" value="REC"/>
    <property type="match status" value="1"/>
</dbReference>
<dbReference type="RefSeq" id="WP_223905002.1">
    <property type="nucleotide sequence ID" value="NZ_AP024238.1"/>
</dbReference>
<dbReference type="SUPFAM" id="SSF52172">
    <property type="entry name" value="CheY-like"/>
    <property type="match status" value="1"/>
</dbReference>
<accession>A0ABN6DAT7</accession>
<dbReference type="CDD" id="cd17624">
    <property type="entry name" value="REC_OmpR_PmrA-like"/>
    <property type="match status" value="1"/>
</dbReference>
<keyword evidence="4" id="KW-0597">Phosphoprotein</keyword>
<dbReference type="Gene3D" id="1.10.10.10">
    <property type="entry name" value="Winged helix-like DNA-binding domain superfamily/Winged helix DNA-binding domain"/>
    <property type="match status" value="1"/>
</dbReference>
<dbReference type="InterPro" id="IPR001867">
    <property type="entry name" value="OmpR/PhoB-type_DNA-bd"/>
</dbReference>
<evidence type="ECO:0000256" key="2">
    <source>
        <dbReference type="ARBA" id="ARBA00023125"/>
    </source>
</evidence>
<feature type="domain" description="OmpR/PhoB-type" evidence="7">
    <location>
        <begin position="122"/>
        <end position="216"/>
    </location>
</feature>
<dbReference type="Pfam" id="PF00486">
    <property type="entry name" value="Trans_reg_C"/>
    <property type="match status" value="1"/>
</dbReference>
<keyword evidence="2 5" id="KW-0238">DNA-binding</keyword>
<evidence type="ECO:0000259" key="6">
    <source>
        <dbReference type="PROSITE" id="PS50110"/>
    </source>
</evidence>
<dbReference type="Pfam" id="PF00072">
    <property type="entry name" value="Response_reg"/>
    <property type="match status" value="1"/>
</dbReference>
<dbReference type="CDD" id="cd00383">
    <property type="entry name" value="trans_reg_C"/>
    <property type="match status" value="1"/>
</dbReference>